<protein>
    <submittedName>
        <fullName evidence="2">15170_t:CDS:1</fullName>
    </submittedName>
</protein>
<accession>A0A9N9JJH2</accession>
<dbReference type="Proteomes" id="UP000789396">
    <property type="component" value="Unassembled WGS sequence"/>
</dbReference>
<name>A0A9N9JJH2_9GLOM</name>
<feature type="compositionally biased region" description="Basic and acidic residues" evidence="1">
    <location>
        <begin position="201"/>
        <end position="220"/>
    </location>
</feature>
<comment type="caution">
    <text evidence="2">The sequence shown here is derived from an EMBL/GenBank/DDBJ whole genome shotgun (WGS) entry which is preliminary data.</text>
</comment>
<sequence>ALRRLQVEKYGKQIALILIIKTCWGSAFEYIDYLLQTKMVIKSILSEDNIRIDSHIQILIINDNFWKDFKHLYDLLKPFLIFIHLLEQDNPLLSVAYIKLLDIRADIHNNQQDHVIEKEIIWLYGIENKDKVLLEFAEYVSKTDWPLSISDLKKSEAIIDKKISENMINNEEADTNENFEENIEENFEKYLEKNFTENSKENLKEQFDKENSENSEKYSEENFEEYYESNFISLDNDY</sequence>
<dbReference type="EMBL" id="CAJVPZ010055188">
    <property type="protein sequence ID" value="CAG8784132.1"/>
    <property type="molecule type" value="Genomic_DNA"/>
</dbReference>
<organism evidence="2 3">
    <name type="scientific">Racocetra fulgida</name>
    <dbReference type="NCBI Taxonomy" id="60492"/>
    <lineage>
        <taxon>Eukaryota</taxon>
        <taxon>Fungi</taxon>
        <taxon>Fungi incertae sedis</taxon>
        <taxon>Mucoromycota</taxon>
        <taxon>Glomeromycotina</taxon>
        <taxon>Glomeromycetes</taxon>
        <taxon>Diversisporales</taxon>
        <taxon>Gigasporaceae</taxon>
        <taxon>Racocetra</taxon>
    </lineage>
</organism>
<feature type="non-terminal residue" evidence="2">
    <location>
        <position position="1"/>
    </location>
</feature>
<keyword evidence="3" id="KW-1185">Reference proteome</keyword>
<feature type="region of interest" description="Disordered" evidence="1">
    <location>
        <begin position="201"/>
        <end position="222"/>
    </location>
</feature>
<dbReference type="InterPro" id="IPR012337">
    <property type="entry name" value="RNaseH-like_sf"/>
</dbReference>
<dbReference type="SUPFAM" id="SSF53098">
    <property type="entry name" value="Ribonuclease H-like"/>
    <property type="match status" value="1"/>
</dbReference>
<evidence type="ECO:0000313" key="3">
    <source>
        <dbReference type="Proteomes" id="UP000789396"/>
    </source>
</evidence>
<evidence type="ECO:0000313" key="2">
    <source>
        <dbReference type="EMBL" id="CAG8784132.1"/>
    </source>
</evidence>
<dbReference type="AlphaFoldDB" id="A0A9N9JJH2"/>
<gene>
    <name evidence="2" type="ORF">RFULGI_LOCUS16081</name>
</gene>
<proteinExistence type="predicted"/>
<reference evidence="2" key="1">
    <citation type="submission" date="2021-06" db="EMBL/GenBank/DDBJ databases">
        <authorList>
            <person name="Kallberg Y."/>
            <person name="Tangrot J."/>
            <person name="Rosling A."/>
        </authorList>
    </citation>
    <scope>NUCLEOTIDE SEQUENCE</scope>
    <source>
        <strain evidence="2">IN212</strain>
    </source>
</reference>
<evidence type="ECO:0000256" key="1">
    <source>
        <dbReference type="SAM" id="MobiDB-lite"/>
    </source>
</evidence>